<dbReference type="RefSeq" id="WP_004870398.1">
    <property type="nucleotide sequence ID" value="NZ_CP005986.1"/>
</dbReference>
<organism evidence="2 3">
    <name type="scientific">Acidithiobacillus caldus (strain ATCC 51756 / DSM 8584 / KU)</name>
    <dbReference type="NCBI Taxonomy" id="637389"/>
    <lineage>
        <taxon>Bacteria</taxon>
        <taxon>Pseudomonadati</taxon>
        <taxon>Pseudomonadota</taxon>
        <taxon>Acidithiobacillia</taxon>
        <taxon>Acidithiobacillales</taxon>
        <taxon>Acidithiobacillaceae</taxon>
        <taxon>Acidithiobacillus</taxon>
    </lineage>
</organism>
<name>A0A059ZWC8_ACICK</name>
<dbReference type="SUPFAM" id="SSF52821">
    <property type="entry name" value="Rhodanese/Cell cycle control phosphatase"/>
    <property type="match status" value="1"/>
</dbReference>
<reference evidence="2 3" key="1">
    <citation type="journal article" date="2009" name="J. Bacteriol.">
        <title>Draft genome sequence of the extremely acidophilic bacterium Acidithiobacillus caldus ATCC 51756 reveals metabolic versatility in the genus Acidithiobacillus.</title>
        <authorList>
            <person name="Valdes J."/>
            <person name="Quatrini R."/>
            <person name="Hallberg K."/>
            <person name="Dopson M."/>
            <person name="Valenzuela P.D."/>
            <person name="Holmes D.S."/>
        </authorList>
    </citation>
    <scope>NUCLEOTIDE SEQUENCE [LARGE SCALE GENOMIC DNA]</scope>
    <source>
        <strain evidence="3">ATCC 51756 / DSM 8584 / KU</strain>
    </source>
</reference>
<dbReference type="KEGG" id="acz:Acaty_c0356"/>
<dbReference type="PROSITE" id="PS50206">
    <property type="entry name" value="RHODANESE_3"/>
    <property type="match status" value="1"/>
</dbReference>
<dbReference type="CDD" id="cd00158">
    <property type="entry name" value="RHOD"/>
    <property type="match status" value="1"/>
</dbReference>
<feature type="domain" description="Rhodanese" evidence="1">
    <location>
        <begin position="32"/>
        <end position="130"/>
    </location>
</feature>
<dbReference type="Gene3D" id="3.40.250.10">
    <property type="entry name" value="Rhodanese-like domain"/>
    <property type="match status" value="1"/>
</dbReference>
<evidence type="ECO:0000313" key="2">
    <source>
        <dbReference type="EMBL" id="AIA54246.1"/>
    </source>
</evidence>
<evidence type="ECO:0000259" key="1">
    <source>
        <dbReference type="PROSITE" id="PS50206"/>
    </source>
</evidence>
<dbReference type="AlphaFoldDB" id="A0A059ZWC8"/>
<dbReference type="GeneID" id="92930374"/>
<sequence length="139" mass="15337">MTSKKSLADFIHAARAEVPEVDCETVQGWFEMGDDVLVVDVRQREDYEAGRLPGAVHAPRDHLEALADPNYLRCHPELARAHNRRVLLYCDSGTRSLLAARTLKDMGFVEVYNLSGGYHVWEAEDLPTHAGPPAAPSAG</sequence>
<dbReference type="Proteomes" id="UP000005522">
    <property type="component" value="Chromosome"/>
</dbReference>
<protein>
    <submittedName>
        <fullName evidence="2">Rhodanese-related sulfurtransferase</fullName>
    </submittedName>
</protein>
<dbReference type="Pfam" id="PF00581">
    <property type="entry name" value="Rhodanese"/>
    <property type="match status" value="1"/>
</dbReference>
<dbReference type="SMART" id="SM00450">
    <property type="entry name" value="RHOD"/>
    <property type="match status" value="1"/>
</dbReference>
<proteinExistence type="predicted"/>
<dbReference type="EMBL" id="CP005986">
    <property type="protein sequence ID" value="AIA54246.1"/>
    <property type="molecule type" value="Genomic_DNA"/>
</dbReference>
<dbReference type="InterPro" id="IPR001763">
    <property type="entry name" value="Rhodanese-like_dom"/>
</dbReference>
<dbReference type="InterPro" id="IPR036873">
    <property type="entry name" value="Rhodanese-like_dom_sf"/>
</dbReference>
<dbReference type="GO" id="GO:0004792">
    <property type="term" value="F:thiosulfate-cyanide sulfurtransferase activity"/>
    <property type="evidence" value="ECO:0007669"/>
    <property type="project" value="TreeGrafter"/>
</dbReference>
<evidence type="ECO:0000313" key="3">
    <source>
        <dbReference type="Proteomes" id="UP000005522"/>
    </source>
</evidence>
<gene>
    <name evidence="2" type="ORF">Acaty_c0356</name>
</gene>
<dbReference type="HOGENOM" id="CLU_089574_6_2_6"/>
<keyword evidence="2" id="KW-0808">Transferase</keyword>
<dbReference type="PANTHER" id="PTHR44086">
    <property type="entry name" value="THIOSULFATE SULFURTRANSFERASE RDL2, MITOCHONDRIAL-RELATED"/>
    <property type="match status" value="1"/>
</dbReference>
<dbReference type="eggNOG" id="COG0607">
    <property type="taxonomic scope" value="Bacteria"/>
</dbReference>
<dbReference type="PANTHER" id="PTHR44086:SF10">
    <property type="entry name" value="THIOSULFATE SULFURTRANSFERASE_RHODANESE-LIKE DOMAIN-CONTAINING PROTEIN 3"/>
    <property type="match status" value="1"/>
</dbReference>
<accession>A0A059ZWC8</accession>